<name>A0A7I7MF16_9MYCO</name>
<dbReference type="KEGG" id="mpsc:MPSYJ_34200"/>
<dbReference type="EMBL" id="AP022574">
    <property type="protein sequence ID" value="BBX69959.1"/>
    <property type="molecule type" value="Genomic_DNA"/>
</dbReference>
<organism evidence="1 2">
    <name type="scientific">Mycolicibacterium psychrotolerans</name>
    <dbReference type="NCBI Taxonomy" id="216929"/>
    <lineage>
        <taxon>Bacteria</taxon>
        <taxon>Bacillati</taxon>
        <taxon>Actinomycetota</taxon>
        <taxon>Actinomycetes</taxon>
        <taxon>Mycobacteriales</taxon>
        <taxon>Mycobacteriaceae</taxon>
        <taxon>Mycolicibacterium</taxon>
    </lineage>
</organism>
<proteinExistence type="predicted"/>
<evidence type="ECO:0008006" key="3">
    <source>
        <dbReference type="Google" id="ProtNLM"/>
    </source>
</evidence>
<dbReference type="RefSeq" id="WP_163723329.1">
    <property type="nucleotide sequence ID" value="NZ_AP022574.1"/>
</dbReference>
<protein>
    <recommendedName>
        <fullName evidence="3">Baseplate assembly protein</fullName>
    </recommendedName>
</protein>
<dbReference type="AlphaFoldDB" id="A0A7I7MF16"/>
<accession>A0A7I7MF16</accession>
<dbReference type="InterPro" id="IPR011749">
    <property type="entry name" value="CHP02243"/>
</dbReference>
<keyword evidence="2" id="KW-1185">Reference proteome</keyword>
<reference evidence="1 2" key="1">
    <citation type="journal article" date="2019" name="Emerg. Microbes Infect.">
        <title>Comprehensive subspecies identification of 175 nontuberculous mycobacteria species based on 7547 genomic profiles.</title>
        <authorList>
            <person name="Matsumoto Y."/>
            <person name="Kinjo T."/>
            <person name="Motooka D."/>
            <person name="Nabeya D."/>
            <person name="Jung N."/>
            <person name="Uechi K."/>
            <person name="Horii T."/>
            <person name="Iida T."/>
            <person name="Fujita J."/>
            <person name="Nakamura S."/>
        </authorList>
    </citation>
    <scope>NUCLEOTIDE SEQUENCE [LARGE SCALE GENOMIC DNA]</scope>
    <source>
        <strain evidence="1 2">JCM 13323</strain>
    </source>
</reference>
<dbReference type="NCBIfam" id="TIGR02243">
    <property type="entry name" value="putative baseplate assembly protein"/>
    <property type="match status" value="1"/>
</dbReference>
<evidence type="ECO:0000313" key="2">
    <source>
        <dbReference type="Proteomes" id="UP000466514"/>
    </source>
</evidence>
<dbReference type="Proteomes" id="UP000466514">
    <property type="component" value="Chromosome"/>
</dbReference>
<evidence type="ECO:0000313" key="1">
    <source>
        <dbReference type="EMBL" id="BBX69959.1"/>
    </source>
</evidence>
<sequence>MTMFACGNARRLLAVKLAGVLDGIEYVEVRDTAETDPAKKALRQRTLYVRMLKPVTAVPTVVIDGGERIASVDVQWAFAATALPAAEAYLAVDLDEPDHVLVVRTAERGDFSRYRLALVATPGSDDPPAGFDPLLAEVTFSFKAECPSDFDCKEDCACPPQTHTAPTIDYLAKDFQGFRRIMLERMAQLAPGWTERNAADVGVTLVELMAYVGDELSYRQDAVATEAYLGTARSRISLRRLARLVDYRMHDGCNARTWVQVHVQAPAVILPQGTTLLSTVPGLPSRIAPDSPDHHAARDAHPVVFETVEEAVLDDDLNEMRLWMWGDLDCCLPAGATTATLRGHHPALRAGDVVVIAETISPTTGKAADADPGRRFAVRLVDVSDGADPSGALFPGGTTEITHLRWRDEDALPGPVCLSAGEQETACVWGNIVLADHGETVPDEELSPLEARNPVLIPRGDDGCGDTAAEALPPRYRPTLQQRPLTRCVAAPAEVLTELPFTAVLAAELATGQSGDQLEAAFAVLDLPMPDGSAIRGVAPLWSVSSSGRAWLLRERDGMLQVLAEAAPAACALGTDTGGARPALSLRGVYAARTDTWEPVVDLLGSNRFDRDFVAETEFDGVVTLRFGDGEHGLRPPVGTEFSATYRVGNGVAGNVGRAGLAHAVTAVTAIDKVMNPLPAGGGAEPETADEVRRDAPYAFAVQQRAVTEADYAEVSQRNREVQRAAATFRWTGSWHTVFVTADRFGGGPVDAAFEGRLRDWLERFRMVGYDLEVDSPVFVPLDISLHVCVVPGYFRSDVASELRAVLSDGVLSDGSLGLFHPDNLTFGQPVYLSSVLAATHAVRGVQSVKTTRFERQRLPQTSGLADGLLPMGRLEIARLDDDPNFPERGVLELTFGGGS</sequence>
<gene>
    <name evidence="1" type="ORF">MPSYJ_34200</name>
</gene>